<dbReference type="InterPro" id="IPR006665">
    <property type="entry name" value="OmpA-like"/>
</dbReference>
<dbReference type="InterPro" id="IPR006664">
    <property type="entry name" value="OMP_bac"/>
</dbReference>
<dbReference type="PROSITE" id="PS51123">
    <property type="entry name" value="OMPA_2"/>
    <property type="match status" value="1"/>
</dbReference>
<feature type="region of interest" description="Disordered" evidence="5">
    <location>
        <begin position="234"/>
        <end position="258"/>
    </location>
</feature>
<keyword evidence="8" id="KW-1185">Reference proteome</keyword>
<dbReference type="Proteomes" id="UP001597201">
    <property type="component" value="Unassembled WGS sequence"/>
</dbReference>
<feature type="domain" description="OmpA-like" evidence="6">
    <location>
        <begin position="143"/>
        <end position="258"/>
    </location>
</feature>
<evidence type="ECO:0000256" key="3">
    <source>
        <dbReference type="ARBA" id="ARBA00023237"/>
    </source>
</evidence>
<organism evidence="7 8">
    <name type="scientific">Namhaeicola litoreus</name>
    <dbReference type="NCBI Taxonomy" id="1052145"/>
    <lineage>
        <taxon>Bacteria</taxon>
        <taxon>Pseudomonadati</taxon>
        <taxon>Bacteroidota</taxon>
        <taxon>Flavobacteriia</taxon>
        <taxon>Flavobacteriales</taxon>
        <taxon>Flavobacteriaceae</taxon>
        <taxon>Namhaeicola</taxon>
    </lineage>
</organism>
<comment type="caution">
    <text evidence="7">The sequence shown here is derived from an EMBL/GenBank/DDBJ whole genome shotgun (WGS) entry which is preliminary data.</text>
</comment>
<dbReference type="CDD" id="cd07185">
    <property type="entry name" value="OmpA_C-like"/>
    <property type="match status" value="1"/>
</dbReference>
<evidence type="ECO:0000256" key="2">
    <source>
        <dbReference type="ARBA" id="ARBA00023136"/>
    </source>
</evidence>
<protein>
    <submittedName>
        <fullName evidence="7">OmpA family protein</fullName>
    </submittedName>
</protein>
<dbReference type="SUPFAM" id="SSF103088">
    <property type="entry name" value="OmpA-like"/>
    <property type="match status" value="1"/>
</dbReference>
<evidence type="ECO:0000313" key="8">
    <source>
        <dbReference type="Proteomes" id="UP001597201"/>
    </source>
</evidence>
<reference evidence="8" key="1">
    <citation type="journal article" date="2019" name="Int. J. Syst. Evol. Microbiol.">
        <title>The Global Catalogue of Microorganisms (GCM) 10K type strain sequencing project: providing services to taxonomists for standard genome sequencing and annotation.</title>
        <authorList>
            <consortium name="The Broad Institute Genomics Platform"/>
            <consortium name="The Broad Institute Genome Sequencing Center for Infectious Disease"/>
            <person name="Wu L."/>
            <person name="Ma J."/>
        </authorList>
    </citation>
    <scope>NUCLEOTIDE SEQUENCE [LARGE SCALE GENOMIC DNA]</scope>
    <source>
        <strain evidence="8">CCUG 61485</strain>
    </source>
</reference>
<sequence length="258" mass="29412">MKKLLAFLTVLLFLLLVWRAWSWYKDTVVCCDETIVEEVKAVGPLVFDCNSDTPITSSDWASRKAAILLEKKEGEKLLVVAPYFDGETKELGLARAKKLSELFANELNSEAIELDVRGPLGDCQVALSDPLHKSIFKWVVRNENVTELHDKVFIYFEYDKTKEIDTENVVRYLSELIEEVKASGQSLHITGHTDYDGDEDYNYNLGLERAERVKNYLISKGVSAERITVESMGKKEPIADNTTEEGKQKNRRVEIEIK</sequence>
<evidence type="ECO:0000256" key="5">
    <source>
        <dbReference type="SAM" id="MobiDB-lite"/>
    </source>
</evidence>
<dbReference type="InterPro" id="IPR036737">
    <property type="entry name" value="OmpA-like_sf"/>
</dbReference>
<evidence type="ECO:0000256" key="1">
    <source>
        <dbReference type="ARBA" id="ARBA00004442"/>
    </source>
</evidence>
<accession>A0ABW3Y0V5</accession>
<dbReference type="PANTHER" id="PTHR30329:SF21">
    <property type="entry name" value="LIPOPROTEIN YIAD-RELATED"/>
    <property type="match status" value="1"/>
</dbReference>
<dbReference type="InterPro" id="IPR050330">
    <property type="entry name" value="Bact_OuterMem_StrucFunc"/>
</dbReference>
<dbReference type="PANTHER" id="PTHR30329">
    <property type="entry name" value="STATOR ELEMENT OF FLAGELLAR MOTOR COMPLEX"/>
    <property type="match status" value="1"/>
</dbReference>
<evidence type="ECO:0000313" key="7">
    <source>
        <dbReference type="EMBL" id="MFD1315473.1"/>
    </source>
</evidence>
<dbReference type="Gene3D" id="3.30.1330.60">
    <property type="entry name" value="OmpA-like domain"/>
    <property type="match status" value="1"/>
</dbReference>
<evidence type="ECO:0000259" key="6">
    <source>
        <dbReference type="PROSITE" id="PS51123"/>
    </source>
</evidence>
<name>A0ABW3Y0V5_9FLAO</name>
<dbReference type="RefSeq" id="WP_377177688.1">
    <property type="nucleotide sequence ID" value="NZ_JBHTMY010000003.1"/>
</dbReference>
<comment type="subcellular location">
    <subcellularLocation>
        <location evidence="1">Cell outer membrane</location>
    </subcellularLocation>
</comment>
<proteinExistence type="predicted"/>
<keyword evidence="2 4" id="KW-0472">Membrane</keyword>
<keyword evidence="3" id="KW-0998">Cell outer membrane</keyword>
<dbReference type="Pfam" id="PF00691">
    <property type="entry name" value="OmpA"/>
    <property type="match status" value="1"/>
</dbReference>
<dbReference type="EMBL" id="JBHTMY010000003">
    <property type="protein sequence ID" value="MFD1315473.1"/>
    <property type="molecule type" value="Genomic_DNA"/>
</dbReference>
<dbReference type="PRINTS" id="PR01021">
    <property type="entry name" value="OMPADOMAIN"/>
</dbReference>
<evidence type="ECO:0000256" key="4">
    <source>
        <dbReference type="PROSITE-ProRule" id="PRU00473"/>
    </source>
</evidence>
<gene>
    <name evidence="7" type="ORF">ACFQ39_07580</name>
</gene>